<dbReference type="RefSeq" id="WP_119453908.1">
    <property type="nucleotide sequence ID" value="NZ_QWGA01000006.1"/>
</dbReference>
<accession>A0A399RI46</accession>
<reference evidence="1 2" key="1">
    <citation type="submission" date="2018-08" db="EMBL/GenBank/DDBJ databases">
        <title>Henriciella mobilis sp. nov., isolated from seawater.</title>
        <authorList>
            <person name="Cheng H."/>
            <person name="Wu Y.-H."/>
            <person name="Xu X.-W."/>
            <person name="Guo L.-L."/>
        </authorList>
    </citation>
    <scope>NUCLEOTIDE SEQUENCE [LARGE SCALE GENOMIC DNA]</scope>
    <source>
        <strain evidence="1 2">CCUG67844</strain>
    </source>
</reference>
<dbReference type="EMBL" id="QWGA01000006">
    <property type="protein sequence ID" value="RIJ29502.1"/>
    <property type="molecule type" value="Genomic_DNA"/>
</dbReference>
<gene>
    <name evidence="1" type="ORF">D1222_08870</name>
</gene>
<comment type="caution">
    <text evidence="1">The sequence shown here is derived from an EMBL/GenBank/DDBJ whole genome shotgun (WGS) entry which is preliminary data.</text>
</comment>
<evidence type="ECO:0000313" key="1">
    <source>
        <dbReference type="EMBL" id="RIJ29502.1"/>
    </source>
</evidence>
<name>A0A399RI46_9PROT</name>
<organism evidence="1 2">
    <name type="scientific">Henriciella algicola</name>
    <dbReference type="NCBI Taxonomy" id="1608422"/>
    <lineage>
        <taxon>Bacteria</taxon>
        <taxon>Pseudomonadati</taxon>
        <taxon>Pseudomonadota</taxon>
        <taxon>Alphaproteobacteria</taxon>
        <taxon>Hyphomonadales</taxon>
        <taxon>Hyphomonadaceae</taxon>
        <taxon>Henriciella</taxon>
    </lineage>
</organism>
<dbReference type="AlphaFoldDB" id="A0A399RI46"/>
<dbReference type="Proteomes" id="UP000265845">
    <property type="component" value="Unassembled WGS sequence"/>
</dbReference>
<proteinExistence type="predicted"/>
<keyword evidence="2" id="KW-1185">Reference proteome</keyword>
<evidence type="ECO:0000313" key="2">
    <source>
        <dbReference type="Proteomes" id="UP000265845"/>
    </source>
</evidence>
<protein>
    <submittedName>
        <fullName evidence="1">Uncharacterized protein</fullName>
    </submittedName>
</protein>
<sequence length="343" mass="38090">MMNTNHAIAAQAELHHQYFLGLQLMVAVEETKQTVYDWMFRLFRRQHEDKFLSSFEKLGLNGQPHAVACAKYHVLSNGMGGVAVEYMEESATKAWVRFRYPRWMYAGPAICGIPVEASRGFLNGWYAQNGVSLQNLRLGFVCVSEDVTGQFGLCGYFKEYDRKLADDERLVFAPDERPPAYDPAAQPQPPAGEWSEERLAKANRNYAMEYVRNGLRALSETIGRDRAVELGKRAARLTGLQQYPGLAAAVGAVDGDASNAADFLASILAGMGDACEITRDGEDVLVTQTGLRIARGIEGTARDDLLACWQELWGGAIASHRAFMSVNCDAGHDQLVWRIRTDR</sequence>
<dbReference type="OrthoDB" id="7251025at2"/>